<accession>A0ABQ6CAN3</accession>
<evidence type="ECO:0000313" key="12">
    <source>
        <dbReference type="Proteomes" id="UP001156903"/>
    </source>
</evidence>
<keyword evidence="12" id="KW-1185">Reference proteome</keyword>
<comment type="function">
    <text evidence="9">Part of the tripartite ATP-independent periplasmic (TRAP) transport system.</text>
</comment>
<dbReference type="InterPro" id="IPR007387">
    <property type="entry name" value="TRAP_DctQ"/>
</dbReference>
<reference evidence="12" key="1">
    <citation type="journal article" date="2019" name="Int. J. Syst. Evol. Microbiol.">
        <title>The Global Catalogue of Microorganisms (GCM) 10K type strain sequencing project: providing services to taxonomists for standard genome sequencing and annotation.</title>
        <authorList>
            <consortium name="The Broad Institute Genomics Platform"/>
            <consortium name="The Broad Institute Genome Sequencing Center for Infectious Disease"/>
            <person name="Wu L."/>
            <person name="Ma J."/>
        </authorList>
    </citation>
    <scope>NUCLEOTIDE SEQUENCE [LARGE SCALE GENOMIC DNA]</scope>
    <source>
        <strain evidence="12">NBRC 109341</strain>
    </source>
</reference>
<feature type="transmembrane region" description="Helical" evidence="9">
    <location>
        <begin position="125"/>
        <end position="150"/>
    </location>
</feature>
<comment type="subunit">
    <text evidence="9">The complex comprises the extracytoplasmic solute receptor protein and the two transmembrane proteins.</text>
</comment>
<sequence length="163" mass="17356">MSHLARGMAWISGLLFLLLAFYMSGDALSRTLGGPFTGVSDQIAAFCLSLGATWALAQGVVTGAHVRSDVLLPLLPVPVKRWFGVLALAGLTVFAWILAYSSYLLTMESYDMGSTVPQSIIEMQLYIPQAVSTVGFVVFAVTALLTTLVAMTRPEPIAEEGGI</sequence>
<evidence type="ECO:0000256" key="8">
    <source>
        <dbReference type="ARBA" id="ARBA00038436"/>
    </source>
</evidence>
<protein>
    <recommendedName>
        <fullName evidence="9">TRAP transporter small permease protein</fullName>
    </recommendedName>
</protein>
<dbReference type="EMBL" id="BSPB01000093">
    <property type="protein sequence ID" value="GLS16864.1"/>
    <property type="molecule type" value="Genomic_DNA"/>
</dbReference>
<evidence type="ECO:0000256" key="3">
    <source>
        <dbReference type="ARBA" id="ARBA00022475"/>
    </source>
</evidence>
<name>A0ABQ6CAN3_9BURK</name>
<comment type="caution">
    <text evidence="11">The sequence shown here is derived from an EMBL/GenBank/DDBJ whole genome shotgun (WGS) entry which is preliminary data.</text>
</comment>
<evidence type="ECO:0000256" key="7">
    <source>
        <dbReference type="ARBA" id="ARBA00023136"/>
    </source>
</evidence>
<dbReference type="PANTHER" id="PTHR35011">
    <property type="entry name" value="2,3-DIKETO-L-GULONATE TRAP TRANSPORTER SMALL PERMEASE PROTEIN YIAM"/>
    <property type="match status" value="1"/>
</dbReference>
<keyword evidence="5 9" id="KW-0812">Transmembrane</keyword>
<evidence type="ECO:0000259" key="10">
    <source>
        <dbReference type="Pfam" id="PF04290"/>
    </source>
</evidence>
<comment type="similarity">
    <text evidence="8 9">Belongs to the TRAP transporter small permease family.</text>
</comment>
<evidence type="ECO:0000256" key="2">
    <source>
        <dbReference type="ARBA" id="ARBA00022448"/>
    </source>
</evidence>
<gene>
    <name evidence="11" type="ORF">GCM10007935_43100</name>
</gene>
<comment type="caution">
    <text evidence="9">Lacks conserved residue(s) required for the propagation of feature annotation.</text>
</comment>
<comment type="subcellular location">
    <subcellularLocation>
        <location evidence="1 9">Cell inner membrane</location>
        <topology evidence="1 9">Multi-pass membrane protein</topology>
    </subcellularLocation>
</comment>
<feature type="transmembrane region" description="Helical" evidence="9">
    <location>
        <begin position="43"/>
        <end position="61"/>
    </location>
</feature>
<organism evidence="11 12">
    <name type="scientific">Hydrogenophaga electricum</name>
    <dbReference type="NCBI Taxonomy" id="1230953"/>
    <lineage>
        <taxon>Bacteria</taxon>
        <taxon>Pseudomonadati</taxon>
        <taxon>Pseudomonadota</taxon>
        <taxon>Betaproteobacteria</taxon>
        <taxon>Burkholderiales</taxon>
        <taxon>Comamonadaceae</taxon>
        <taxon>Hydrogenophaga</taxon>
    </lineage>
</organism>
<feature type="domain" description="Tripartite ATP-independent periplasmic transporters DctQ component" evidence="10">
    <location>
        <begin position="25"/>
        <end position="148"/>
    </location>
</feature>
<dbReference type="Proteomes" id="UP001156903">
    <property type="component" value="Unassembled WGS sequence"/>
</dbReference>
<keyword evidence="7 9" id="KW-0472">Membrane</keyword>
<dbReference type="PANTHER" id="PTHR35011:SF10">
    <property type="entry name" value="TRAP TRANSPORTER SMALL PERMEASE PROTEIN"/>
    <property type="match status" value="1"/>
</dbReference>
<dbReference type="Pfam" id="PF04290">
    <property type="entry name" value="DctQ"/>
    <property type="match status" value="1"/>
</dbReference>
<keyword evidence="4 9" id="KW-0997">Cell inner membrane</keyword>
<evidence type="ECO:0000313" key="11">
    <source>
        <dbReference type="EMBL" id="GLS16864.1"/>
    </source>
</evidence>
<feature type="transmembrane region" description="Helical" evidence="9">
    <location>
        <begin position="82"/>
        <end position="105"/>
    </location>
</feature>
<evidence type="ECO:0000256" key="1">
    <source>
        <dbReference type="ARBA" id="ARBA00004429"/>
    </source>
</evidence>
<evidence type="ECO:0000256" key="4">
    <source>
        <dbReference type="ARBA" id="ARBA00022519"/>
    </source>
</evidence>
<evidence type="ECO:0000256" key="6">
    <source>
        <dbReference type="ARBA" id="ARBA00022989"/>
    </source>
</evidence>
<evidence type="ECO:0000256" key="9">
    <source>
        <dbReference type="RuleBase" id="RU369079"/>
    </source>
</evidence>
<keyword evidence="2 9" id="KW-0813">Transport</keyword>
<dbReference type="InterPro" id="IPR055348">
    <property type="entry name" value="DctQ"/>
</dbReference>
<keyword evidence="3" id="KW-1003">Cell membrane</keyword>
<keyword evidence="6 9" id="KW-1133">Transmembrane helix</keyword>
<evidence type="ECO:0000256" key="5">
    <source>
        <dbReference type="ARBA" id="ARBA00022692"/>
    </source>
</evidence>
<proteinExistence type="inferred from homology"/>